<dbReference type="InterPro" id="IPR029061">
    <property type="entry name" value="THDP-binding"/>
</dbReference>
<dbReference type="InterPro" id="IPR012001">
    <property type="entry name" value="Thiamin_PyroP_enz_TPP-bd_dom"/>
</dbReference>
<dbReference type="GO" id="GO:0000287">
    <property type="term" value="F:magnesium ion binding"/>
    <property type="evidence" value="ECO:0007669"/>
    <property type="project" value="InterPro"/>
</dbReference>
<comment type="caution">
    <text evidence="15">The sequence shown here is derived from an EMBL/GenBank/DDBJ whole genome shotgun (WGS) entry which is preliminary data.</text>
</comment>
<evidence type="ECO:0000256" key="6">
    <source>
        <dbReference type="ARBA" id="ARBA00023239"/>
    </source>
</evidence>
<dbReference type="Proteomes" id="UP001314263">
    <property type="component" value="Unassembled WGS sequence"/>
</dbReference>
<dbReference type="PANTHER" id="PTHR43710">
    <property type="entry name" value="2-HYDROXYACYL-COA LYASE"/>
    <property type="match status" value="1"/>
</dbReference>
<feature type="domain" description="Thiamine pyrophosphate enzyme TPP-binding" evidence="13">
    <location>
        <begin position="392"/>
        <end position="532"/>
    </location>
</feature>
<dbReference type="GO" id="GO:0005777">
    <property type="term" value="C:peroxisome"/>
    <property type="evidence" value="ECO:0007669"/>
    <property type="project" value="TreeGrafter"/>
</dbReference>
<evidence type="ECO:0000256" key="10">
    <source>
        <dbReference type="RuleBase" id="RU362132"/>
    </source>
</evidence>
<organism evidence="15 16">
    <name type="scientific">Coccomyxa viridis</name>
    <dbReference type="NCBI Taxonomy" id="1274662"/>
    <lineage>
        <taxon>Eukaryota</taxon>
        <taxon>Viridiplantae</taxon>
        <taxon>Chlorophyta</taxon>
        <taxon>core chlorophytes</taxon>
        <taxon>Trebouxiophyceae</taxon>
        <taxon>Trebouxiophyceae incertae sedis</taxon>
        <taxon>Coccomyxaceae</taxon>
        <taxon>Coccomyxa</taxon>
    </lineage>
</organism>
<comment type="catalytic activity">
    <reaction evidence="8">
        <text>an (R)-2-hydroxy-long-chain-fatty acyl-CoA = a long-chain fatty aldehyde + formyl-CoA</text>
        <dbReference type="Rhea" id="RHEA:67444"/>
        <dbReference type="ChEBI" id="CHEBI:17176"/>
        <dbReference type="ChEBI" id="CHEBI:57376"/>
        <dbReference type="ChEBI" id="CHEBI:170012"/>
        <dbReference type="EC" id="4.1.2.63"/>
    </reaction>
    <physiologicalReaction direction="left-to-right" evidence="8">
        <dbReference type="Rhea" id="RHEA:67445"/>
    </physiologicalReaction>
</comment>
<evidence type="ECO:0000256" key="1">
    <source>
        <dbReference type="ARBA" id="ARBA00001964"/>
    </source>
</evidence>
<sequence length="554" mass="57623">MYGVIGIPVTELASAAQAAGIRFIGFRNEQAAGYAAAACGFLTGVPGVLLTVSGPGAVHGIAGLSHAQINTWPMIMISGSAEQGEVGRGAFQELDQVAAVQRFTKYSGRAKRASDIPGIIRAAVHASVAGRPGAAYVDIPSDVLMAPLSSSESSGEEQSSVSGIELRQRAKASDSDVQRAASLLKQAQRPLVVIGKGAAYSQADQALRGLVARSGAPFLATAMGRGVVPDTHAACANAARSLALARADVAIVFGARLNWQLHFGEPPKWSKGVKYILVDVEPSQVDAAKAALVLRGDAAAVAEQLSSTLAGLDPSRFAQWRGQLHEKALAAKHKLEARLAREAFPLDYSTALRVIRDALLGIAPAPVVVSEGANTMDNARVVLEPAMEGRLRLDAATWGTMGVGLGYAIAAATARPERLVVAIEGDSAFGFSGMECETISRYQLRIVVLVFNNGGIYGGDRRQPALQEAARAGAAKGSFLADPVPTAFVADARYDTVMEAFGGDSFTARSAAELAAACRISFAAKRPALINVAIDPFAGVESGNVHAFNQPSKL</sequence>
<dbReference type="InterPro" id="IPR012000">
    <property type="entry name" value="Thiamin_PyroP_enz_cen_dom"/>
</dbReference>
<evidence type="ECO:0000256" key="4">
    <source>
        <dbReference type="ARBA" id="ARBA00022842"/>
    </source>
</evidence>
<evidence type="ECO:0000259" key="13">
    <source>
        <dbReference type="Pfam" id="PF02775"/>
    </source>
</evidence>
<dbReference type="EMBL" id="CAUYUE010000007">
    <property type="protein sequence ID" value="CAK0782649.1"/>
    <property type="molecule type" value="Genomic_DNA"/>
</dbReference>
<dbReference type="PROSITE" id="PS00187">
    <property type="entry name" value="TPP_ENZYMES"/>
    <property type="match status" value="1"/>
</dbReference>
<dbReference type="SUPFAM" id="SSF52518">
    <property type="entry name" value="Thiamin diphosphate-binding fold (THDP-binding)"/>
    <property type="match status" value="2"/>
</dbReference>
<keyword evidence="16" id="KW-1185">Reference proteome</keyword>
<keyword evidence="3" id="KW-0479">Metal-binding</keyword>
<evidence type="ECO:0000256" key="2">
    <source>
        <dbReference type="ARBA" id="ARBA00007812"/>
    </source>
</evidence>
<feature type="domain" description="Thiamine pyrophosphate enzyme N-terminal TPP-binding" evidence="14">
    <location>
        <begin position="2"/>
        <end position="98"/>
    </location>
</feature>
<evidence type="ECO:0000259" key="12">
    <source>
        <dbReference type="Pfam" id="PF00205"/>
    </source>
</evidence>
<dbReference type="AlphaFoldDB" id="A0AAV1I9Z7"/>
<dbReference type="Gene3D" id="3.40.50.970">
    <property type="match status" value="2"/>
</dbReference>
<dbReference type="InterPro" id="IPR000399">
    <property type="entry name" value="TPP-bd_CS"/>
</dbReference>
<feature type="compositionally biased region" description="Low complexity" evidence="11">
    <location>
        <begin position="149"/>
        <end position="165"/>
    </location>
</feature>
<evidence type="ECO:0000256" key="9">
    <source>
        <dbReference type="ARBA" id="ARBA00044518"/>
    </source>
</evidence>
<dbReference type="Pfam" id="PF02775">
    <property type="entry name" value="TPP_enzyme_C"/>
    <property type="match status" value="1"/>
</dbReference>
<keyword evidence="4" id="KW-0460">Magnesium</keyword>
<dbReference type="InterPro" id="IPR029035">
    <property type="entry name" value="DHS-like_NAD/FAD-binding_dom"/>
</dbReference>
<dbReference type="GO" id="GO:0106359">
    <property type="term" value="F:2-hydroxyacyl-CoA lyase activity"/>
    <property type="evidence" value="ECO:0007669"/>
    <property type="project" value="UniProtKB-EC"/>
</dbReference>
<name>A0AAV1I9Z7_9CHLO</name>
<dbReference type="GO" id="GO:0001561">
    <property type="term" value="P:fatty acid alpha-oxidation"/>
    <property type="evidence" value="ECO:0007669"/>
    <property type="project" value="TreeGrafter"/>
</dbReference>
<dbReference type="EC" id="4.1.2.63" evidence="9"/>
<feature type="region of interest" description="Disordered" evidence="11">
    <location>
        <begin position="148"/>
        <end position="167"/>
    </location>
</feature>
<dbReference type="CDD" id="cd02004">
    <property type="entry name" value="TPP_BZL_OCoD_HPCL"/>
    <property type="match status" value="1"/>
</dbReference>
<keyword evidence="5 10" id="KW-0786">Thiamine pyrophosphate</keyword>
<dbReference type="Pfam" id="PF00205">
    <property type="entry name" value="TPP_enzyme_M"/>
    <property type="match status" value="1"/>
</dbReference>
<feature type="domain" description="Thiamine pyrophosphate enzyme central" evidence="12">
    <location>
        <begin position="177"/>
        <end position="305"/>
    </location>
</feature>
<dbReference type="SUPFAM" id="SSF52467">
    <property type="entry name" value="DHS-like NAD/FAD-binding domain"/>
    <property type="match status" value="1"/>
</dbReference>
<evidence type="ECO:0000256" key="7">
    <source>
        <dbReference type="ARBA" id="ARBA00044451"/>
    </source>
</evidence>
<dbReference type="Pfam" id="PF02776">
    <property type="entry name" value="TPP_enzyme_N"/>
    <property type="match status" value="1"/>
</dbReference>
<evidence type="ECO:0000259" key="14">
    <source>
        <dbReference type="Pfam" id="PF02776"/>
    </source>
</evidence>
<dbReference type="Gene3D" id="3.40.50.1220">
    <property type="entry name" value="TPP-binding domain"/>
    <property type="match status" value="1"/>
</dbReference>
<proteinExistence type="inferred from homology"/>
<evidence type="ECO:0000256" key="8">
    <source>
        <dbReference type="ARBA" id="ARBA00044454"/>
    </source>
</evidence>
<evidence type="ECO:0000313" key="16">
    <source>
        <dbReference type="Proteomes" id="UP001314263"/>
    </source>
</evidence>
<evidence type="ECO:0000256" key="5">
    <source>
        <dbReference type="ARBA" id="ARBA00023052"/>
    </source>
</evidence>
<dbReference type="CDD" id="cd07035">
    <property type="entry name" value="TPP_PYR_POX_like"/>
    <property type="match status" value="1"/>
</dbReference>
<dbReference type="GO" id="GO:0030976">
    <property type="term" value="F:thiamine pyrophosphate binding"/>
    <property type="evidence" value="ECO:0007669"/>
    <property type="project" value="InterPro"/>
</dbReference>
<comment type="cofactor">
    <cofactor evidence="1">
        <name>thiamine diphosphate</name>
        <dbReference type="ChEBI" id="CHEBI:58937"/>
    </cofactor>
</comment>
<reference evidence="15 16" key="1">
    <citation type="submission" date="2023-10" db="EMBL/GenBank/DDBJ databases">
        <authorList>
            <person name="Maclean D."/>
            <person name="Macfadyen A."/>
        </authorList>
    </citation>
    <scope>NUCLEOTIDE SEQUENCE [LARGE SCALE GENOMIC DNA]</scope>
</reference>
<accession>A0AAV1I9Z7</accession>
<gene>
    <name evidence="15" type="ORF">CVIRNUC_005848</name>
</gene>
<dbReference type="PANTHER" id="PTHR43710:SF2">
    <property type="entry name" value="2-HYDROXYACYL-COA LYASE 1"/>
    <property type="match status" value="1"/>
</dbReference>
<protein>
    <recommendedName>
        <fullName evidence="9">2-hydroxyacyl-CoA lyase</fullName>
        <ecNumber evidence="9">4.1.2.63</ecNumber>
    </recommendedName>
</protein>
<dbReference type="InterPro" id="IPR011766">
    <property type="entry name" value="TPP_enzyme_TPP-bd"/>
</dbReference>
<evidence type="ECO:0000313" key="15">
    <source>
        <dbReference type="EMBL" id="CAK0782649.1"/>
    </source>
</evidence>
<comment type="similarity">
    <text evidence="2 10">Belongs to the TPP enzyme family.</text>
</comment>
<dbReference type="InterPro" id="IPR045025">
    <property type="entry name" value="HACL1-like"/>
</dbReference>
<dbReference type="NCBIfam" id="NF006721">
    <property type="entry name" value="PRK09259.1"/>
    <property type="match status" value="1"/>
</dbReference>
<evidence type="ECO:0000256" key="3">
    <source>
        <dbReference type="ARBA" id="ARBA00022723"/>
    </source>
</evidence>
<keyword evidence="6" id="KW-0456">Lyase</keyword>
<comment type="catalytic activity">
    <reaction evidence="7">
        <text>a 2-hydroxy-3-methyl fatty acyl-CoA = a 2-methyl-branched fatty aldehyde + formyl-CoA</text>
        <dbReference type="Rhea" id="RHEA:25375"/>
        <dbReference type="ChEBI" id="CHEBI:49188"/>
        <dbReference type="ChEBI" id="CHEBI:57376"/>
        <dbReference type="ChEBI" id="CHEBI:58783"/>
        <dbReference type="EC" id="4.1.2.63"/>
    </reaction>
    <physiologicalReaction direction="left-to-right" evidence="7">
        <dbReference type="Rhea" id="RHEA:25376"/>
    </physiologicalReaction>
</comment>
<evidence type="ECO:0000256" key="11">
    <source>
        <dbReference type="SAM" id="MobiDB-lite"/>
    </source>
</evidence>